<dbReference type="EMBL" id="BAABCV010000009">
    <property type="protein sequence ID" value="GAA4100538.1"/>
    <property type="molecule type" value="Genomic_DNA"/>
</dbReference>
<organism evidence="1 2">
    <name type="scientific">Mucilaginibacter panaciglaebae</name>
    <dbReference type="NCBI Taxonomy" id="502331"/>
    <lineage>
        <taxon>Bacteria</taxon>
        <taxon>Pseudomonadati</taxon>
        <taxon>Bacteroidota</taxon>
        <taxon>Sphingobacteriia</taxon>
        <taxon>Sphingobacteriales</taxon>
        <taxon>Sphingobacteriaceae</taxon>
        <taxon>Mucilaginibacter</taxon>
    </lineage>
</organism>
<sequence length="164" mass="18620">MLEEQKLQKKKAKKRMLWIIGIAAFVIIAALSDQGSHPKVKKEQPHINDKIEKHTPQESLTTDSINADGTVTVTEESAEDRQEKIKYQFSPWSGAHIKLERYIKGNMNDPDSYEHIETTYSDKGSYLIVVTKFRGKNSFGGKVINYVKAKVDLDGNVIKIIDNE</sequence>
<evidence type="ECO:0000313" key="2">
    <source>
        <dbReference type="Proteomes" id="UP001500841"/>
    </source>
</evidence>
<proteinExistence type="predicted"/>
<comment type="caution">
    <text evidence="1">The sequence shown here is derived from an EMBL/GenBank/DDBJ whole genome shotgun (WGS) entry which is preliminary data.</text>
</comment>
<keyword evidence="2" id="KW-1185">Reference proteome</keyword>
<accession>A0ABP7WZ44</accession>
<dbReference type="Proteomes" id="UP001500841">
    <property type="component" value="Unassembled WGS sequence"/>
</dbReference>
<evidence type="ECO:0000313" key="1">
    <source>
        <dbReference type="EMBL" id="GAA4100538.1"/>
    </source>
</evidence>
<reference evidence="2" key="1">
    <citation type="journal article" date="2019" name="Int. J. Syst. Evol. Microbiol.">
        <title>The Global Catalogue of Microorganisms (GCM) 10K type strain sequencing project: providing services to taxonomists for standard genome sequencing and annotation.</title>
        <authorList>
            <consortium name="The Broad Institute Genomics Platform"/>
            <consortium name="The Broad Institute Genome Sequencing Center for Infectious Disease"/>
            <person name="Wu L."/>
            <person name="Ma J."/>
        </authorList>
    </citation>
    <scope>NUCLEOTIDE SEQUENCE [LARGE SCALE GENOMIC DNA]</scope>
    <source>
        <strain evidence="2">JCM 17085</strain>
    </source>
</reference>
<name>A0ABP7WZ44_9SPHI</name>
<gene>
    <name evidence="1" type="ORF">GCM10022392_26420</name>
</gene>
<protein>
    <submittedName>
        <fullName evidence="1">Uncharacterized protein</fullName>
    </submittedName>
</protein>